<dbReference type="PRINTS" id="PR00457">
    <property type="entry name" value="ANPEROXIDASE"/>
</dbReference>
<dbReference type="InterPro" id="IPR010255">
    <property type="entry name" value="Haem_peroxidase_sf"/>
</dbReference>
<proteinExistence type="predicted"/>
<dbReference type="PANTHER" id="PTHR11475">
    <property type="entry name" value="OXIDASE/PEROXIDASE"/>
    <property type="match status" value="1"/>
</dbReference>
<protein>
    <submittedName>
        <fullName evidence="2">Uncharacterized protein</fullName>
    </submittedName>
</protein>
<sequence length="695" mass="77447">MKVFEAKRTACVAVALLGLFLGQQLGLVQSLEVADYAADRYELPPALARKLERFATQANLEEALDYSLTVFEKSKRLESAIAGSRVKVVRGGPTYAQIIDGLPTPETQRQDVLARNVLRASTFFVNRFCAPAGVPSYECGLHLGGLTVPVGAKFGRECRTLVEAKEYKDEYRRLLPAAYDDGIYAFRRSTAGGELPLPREISSKFHSRSVDARDATRSVALVQWSQFIEHDLAKTTVQTMHDGVDIECCSADHGQLLPRYRHPSCKPLQVPEDDPYYGKYRTTCLNYVRSALTVGDGCRLGPANQLNQATNLLDLSQLYGNRANITLLLRTGQSGRLRSHLFDSAEYLSEASSARLCAADSNLEIVCYESGDTRVNVNPYITLLHTLFLRSHNRLAKHLAQLKPDWSDDQVFALARTINTRIYQRIVREWTEAVTGERTRPLGDAPPPLYRLDERVSNEFATVGIRFYNTMWPGDITSATGSYDLEKLFYRPKDLRKRDYFVHLVGSVLGQRAMAFDTAYVDDVAHLLFGSRNVGLDVLALDIQRGRDHGLARYTDYYTLCNGKPVTGWADLESALRPADLETIRETYANVHDVDLMVGALAEWPRAGATVGPTLSCLIREQLDNSLQVARGHAPSSVVSESQLDALLDGYSAARFMCDTAQLERVQRDVFRVPAVDNPEFPCAQHPPLDLAQLV</sequence>
<dbReference type="STRING" id="41427.A0A182IZN7"/>
<dbReference type="PANTHER" id="PTHR11475:SF125">
    <property type="entry name" value="GH11385P"/>
    <property type="match status" value="1"/>
</dbReference>
<dbReference type="SUPFAM" id="SSF48113">
    <property type="entry name" value="Heme-dependent peroxidases"/>
    <property type="match status" value="1"/>
</dbReference>
<dbReference type="VEuPathDB" id="VectorBase:AATE008546"/>
<evidence type="ECO:0000313" key="2">
    <source>
        <dbReference type="EnsemblMetazoa" id="AATE008546-PA.1"/>
    </source>
</evidence>
<dbReference type="GO" id="GO:0020037">
    <property type="term" value="F:heme binding"/>
    <property type="evidence" value="ECO:0007669"/>
    <property type="project" value="InterPro"/>
</dbReference>
<dbReference type="Gene3D" id="1.10.640.10">
    <property type="entry name" value="Haem peroxidase domain superfamily, animal type"/>
    <property type="match status" value="1"/>
</dbReference>
<keyword evidence="1" id="KW-0560">Oxidoreductase</keyword>
<dbReference type="GO" id="GO:0006979">
    <property type="term" value="P:response to oxidative stress"/>
    <property type="evidence" value="ECO:0007669"/>
    <property type="project" value="InterPro"/>
</dbReference>
<keyword evidence="1" id="KW-0575">Peroxidase</keyword>
<dbReference type="InterPro" id="IPR037120">
    <property type="entry name" value="Haem_peroxidase_sf_animal"/>
</dbReference>
<name>A0A182IZN7_ANOAO</name>
<dbReference type="Pfam" id="PF03098">
    <property type="entry name" value="An_peroxidase"/>
    <property type="match status" value="1"/>
</dbReference>
<accession>A0A182IZN7</accession>
<reference evidence="2" key="1">
    <citation type="submission" date="2022-08" db="UniProtKB">
        <authorList>
            <consortium name="EnsemblMetazoa"/>
        </authorList>
    </citation>
    <scope>IDENTIFICATION</scope>
    <source>
        <strain evidence="2">EBRO</strain>
    </source>
</reference>
<dbReference type="EnsemblMetazoa" id="AATE008546-RA">
    <property type="protein sequence ID" value="AATE008546-PA.1"/>
    <property type="gene ID" value="AATE008546"/>
</dbReference>
<dbReference type="AlphaFoldDB" id="A0A182IZN7"/>
<dbReference type="InterPro" id="IPR019791">
    <property type="entry name" value="Haem_peroxidase_animal"/>
</dbReference>
<dbReference type="GO" id="GO:0004601">
    <property type="term" value="F:peroxidase activity"/>
    <property type="evidence" value="ECO:0007669"/>
    <property type="project" value="UniProtKB-KW"/>
</dbReference>
<dbReference type="PROSITE" id="PS50292">
    <property type="entry name" value="PEROXIDASE_3"/>
    <property type="match status" value="1"/>
</dbReference>
<organism evidence="2">
    <name type="scientific">Anopheles atroparvus</name>
    <name type="common">European mosquito</name>
    <dbReference type="NCBI Taxonomy" id="41427"/>
    <lineage>
        <taxon>Eukaryota</taxon>
        <taxon>Metazoa</taxon>
        <taxon>Ecdysozoa</taxon>
        <taxon>Arthropoda</taxon>
        <taxon>Hexapoda</taxon>
        <taxon>Insecta</taxon>
        <taxon>Pterygota</taxon>
        <taxon>Neoptera</taxon>
        <taxon>Endopterygota</taxon>
        <taxon>Diptera</taxon>
        <taxon>Nematocera</taxon>
        <taxon>Culicoidea</taxon>
        <taxon>Culicidae</taxon>
        <taxon>Anophelinae</taxon>
        <taxon>Anopheles</taxon>
    </lineage>
</organism>
<evidence type="ECO:0000256" key="1">
    <source>
        <dbReference type="ARBA" id="ARBA00022559"/>
    </source>
</evidence>